<dbReference type="EnsemblMetazoa" id="G11469.4">
    <property type="protein sequence ID" value="G11469.4:cds"/>
    <property type="gene ID" value="G11469"/>
</dbReference>
<evidence type="ECO:0000256" key="1">
    <source>
        <dbReference type="ARBA" id="ARBA00004123"/>
    </source>
</evidence>
<feature type="compositionally biased region" description="Polar residues" evidence="13">
    <location>
        <begin position="310"/>
        <end position="338"/>
    </location>
</feature>
<evidence type="ECO:0000313" key="16">
    <source>
        <dbReference type="Proteomes" id="UP000005408"/>
    </source>
</evidence>
<evidence type="ECO:0000256" key="10">
    <source>
        <dbReference type="ARBA" id="ARBA00072760"/>
    </source>
</evidence>
<dbReference type="EnsemblMetazoa" id="G11469.7">
    <property type="protein sequence ID" value="G11469.7:cds"/>
    <property type="gene ID" value="G11469"/>
</dbReference>
<keyword evidence="6" id="KW-0804">Transcription</keyword>
<keyword evidence="4" id="KW-0805">Transcription regulation</keyword>
<dbReference type="EnsemblMetazoa" id="G11469.8">
    <property type="protein sequence ID" value="G11469.8:cds"/>
    <property type="gene ID" value="G11469"/>
</dbReference>
<comment type="subunit">
    <text evidence="9">Heterodimer with DR1. Binds BTAF1.</text>
</comment>
<feature type="region of interest" description="Disordered" evidence="13">
    <location>
        <begin position="273"/>
        <end position="346"/>
    </location>
</feature>
<dbReference type="RefSeq" id="XP_011419439.1">
    <property type="nucleotide sequence ID" value="XM_011421137.4"/>
</dbReference>
<reference evidence="15" key="1">
    <citation type="submission" date="2022-08" db="UniProtKB">
        <authorList>
            <consortium name="EnsemblMetazoa"/>
        </authorList>
    </citation>
    <scope>IDENTIFICATION</scope>
    <source>
        <strain evidence="15">05x7-T-G4-1.051#20</strain>
    </source>
</reference>
<evidence type="ECO:0000256" key="5">
    <source>
        <dbReference type="ARBA" id="ARBA00023125"/>
    </source>
</evidence>
<protein>
    <recommendedName>
        <fullName evidence="10">Dr1-associated corepressor</fullName>
    </recommendedName>
    <alternativeName>
        <fullName evidence="11">Dr1-associated protein 1</fullName>
    </alternativeName>
    <alternativeName>
        <fullName evidence="12">Negative cofactor 2-alpha</fullName>
    </alternativeName>
</protein>
<dbReference type="InterPro" id="IPR003958">
    <property type="entry name" value="CBFA_NFYB_domain"/>
</dbReference>
<evidence type="ECO:0000256" key="8">
    <source>
        <dbReference type="ARBA" id="ARBA00061393"/>
    </source>
</evidence>
<evidence type="ECO:0000259" key="14">
    <source>
        <dbReference type="Pfam" id="PF00808"/>
    </source>
</evidence>
<dbReference type="CDD" id="cd22906">
    <property type="entry name" value="HFD_DRAP1"/>
    <property type="match status" value="1"/>
</dbReference>
<dbReference type="GO" id="GO:0000122">
    <property type="term" value="P:negative regulation of transcription by RNA polymerase II"/>
    <property type="evidence" value="ECO:0007669"/>
    <property type="project" value="UniProtKB-ARBA"/>
</dbReference>
<dbReference type="AlphaFoldDB" id="A0A8W8HXU9"/>
<evidence type="ECO:0000256" key="7">
    <source>
        <dbReference type="ARBA" id="ARBA00023242"/>
    </source>
</evidence>
<comment type="similarity">
    <text evidence="8">Belongs to the NC2 alpha/DRAP1 family.</text>
</comment>
<dbReference type="PANTHER" id="PTHR10252:SF5">
    <property type="entry name" value="DR1-ASSOCIATED COREPRESSOR"/>
    <property type="match status" value="1"/>
</dbReference>
<name>A0A8W8HXU9_MAGGI</name>
<dbReference type="KEGG" id="crg:105322423"/>
<evidence type="ECO:0000256" key="11">
    <source>
        <dbReference type="ARBA" id="ARBA00077179"/>
    </source>
</evidence>
<dbReference type="GO" id="GO:0016251">
    <property type="term" value="F:RNA polymerase II general transcription initiation factor activity"/>
    <property type="evidence" value="ECO:0007669"/>
    <property type="project" value="TreeGrafter"/>
</dbReference>
<dbReference type="GO" id="GO:0017054">
    <property type="term" value="C:negative cofactor 2 complex"/>
    <property type="evidence" value="ECO:0007669"/>
    <property type="project" value="TreeGrafter"/>
</dbReference>
<dbReference type="SUPFAM" id="SSF47113">
    <property type="entry name" value="Histone-fold"/>
    <property type="match status" value="1"/>
</dbReference>
<feature type="compositionally biased region" description="Polar residues" evidence="13">
    <location>
        <begin position="155"/>
        <end position="178"/>
    </location>
</feature>
<dbReference type="FunFam" id="1.10.20.10:FF:000032">
    <property type="entry name" value="dr1-associated corepressor isoform X1"/>
    <property type="match status" value="1"/>
</dbReference>
<dbReference type="OrthoDB" id="653904at2759"/>
<dbReference type="EnsemblMetazoa" id="G11469.9">
    <property type="protein sequence ID" value="G11469.9:cds"/>
    <property type="gene ID" value="G11469"/>
</dbReference>
<keyword evidence="3" id="KW-0597">Phosphoprotein</keyword>
<evidence type="ECO:0000256" key="9">
    <source>
        <dbReference type="ARBA" id="ARBA00066085"/>
    </source>
</evidence>
<dbReference type="GO" id="GO:0046982">
    <property type="term" value="F:protein heterodimerization activity"/>
    <property type="evidence" value="ECO:0007669"/>
    <property type="project" value="InterPro"/>
</dbReference>
<dbReference type="PANTHER" id="PTHR10252">
    <property type="entry name" value="HISTONE-LIKE TRANSCRIPTION FACTOR CCAAT-RELATED"/>
    <property type="match status" value="1"/>
</dbReference>
<keyword evidence="16" id="KW-1185">Reference proteome</keyword>
<keyword evidence="2" id="KW-0678">Repressor</keyword>
<accession>A0A8W8HXU9</accession>
<evidence type="ECO:0000256" key="2">
    <source>
        <dbReference type="ARBA" id="ARBA00022491"/>
    </source>
</evidence>
<organism evidence="15 16">
    <name type="scientific">Magallana gigas</name>
    <name type="common">Pacific oyster</name>
    <name type="synonym">Crassostrea gigas</name>
    <dbReference type="NCBI Taxonomy" id="29159"/>
    <lineage>
        <taxon>Eukaryota</taxon>
        <taxon>Metazoa</taxon>
        <taxon>Spiralia</taxon>
        <taxon>Lophotrochozoa</taxon>
        <taxon>Mollusca</taxon>
        <taxon>Bivalvia</taxon>
        <taxon>Autobranchia</taxon>
        <taxon>Pteriomorphia</taxon>
        <taxon>Ostreida</taxon>
        <taxon>Ostreoidea</taxon>
        <taxon>Ostreidae</taxon>
        <taxon>Magallana</taxon>
    </lineage>
</organism>
<evidence type="ECO:0000256" key="3">
    <source>
        <dbReference type="ARBA" id="ARBA00022553"/>
    </source>
</evidence>
<evidence type="ECO:0000313" key="15">
    <source>
        <dbReference type="EnsemblMetazoa" id="G11469.4:cds"/>
    </source>
</evidence>
<evidence type="ECO:0000256" key="13">
    <source>
        <dbReference type="SAM" id="MobiDB-lite"/>
    </source>
</evidence>
<dbReference type="InterPro" id="IPR009072">
    <property type="entry name" value="Histone-fold"/>
</dbReference>
<feature type="region of interest" description="Disordered" evidence="13">
    <location>
        <begin position="92"/>
        <end position="201"/>
    </location>
</feature>
<feature type="domain" description="Transcription factor CBF/NF-Y/archaeal histone" evidence="14">
    <location>
        <begin position="10"/>
        <end position="73"/>
    </location>
</feature>
<comment type="subcellular location">
    <subcellularLocation>
        <location evidence="1">Nucleus</location>
    </subcellularLocation>
</comment>
<dbReference type="Proteomes" id="UP000005408">
    <property type="component" value="Unassembled WGS sequence"/>
</dbReference>
<sequence>MPSKKKKFSARFPPARIKKIMQTDEDVGKVAAAVPVLISRALEKFIETLILKTSETTKIRNAKTLTTSHIKQTIHQEKKFDFLKDLVANVPDHQAEDESDPNISDTKRQKTPRPRKQRTEGRKKRKKNSSDSNSEEEANDNGSSTETDEEVAQHEQLSAMSAAASNEQHQGIPSSSYPNPVISGENPEAMMSYPSTSSMPSHPGYPPPGCYSPQGIPGLPPQGMHNPYSMQMNNHMPQQTQPLNLCNASYNPSMYMPPGYPYPQSLGYPYPPHMNPGAPSHDSHQGMNHLATMPGPSHLPAFSKAPPPSDQGQDLSLSRVNPVAQNTATPPKQAQPTSTEDDDYDA</sequence>
<dbReference type="OMA" id="MNHLATM"/>
<evidence type="ECO:0000256" key="6">
    <source>
        <dbReference type="ARBA" id="ARBA00023163"/>
    </source>
</evidence>
<dbReference type="GO" id="GO:0001046">
    <property type="term" value="F:core promoter sequence-specific DNA binding"/>
    <property type="evidence" value="ECO:0007669"/>
    <property type="project" value="TreeGrafter"/>
</dbReference>
<dbReference type="Pfam" id="PF00808">
    <property type="entry name" value="CBFD_NFYB_HMF"/>
    <property type="match status" value="1"/>
</dbReference>
<feature type="compositionally biased region" description="Basic residues" evidence="13">
    <location>
        <begin position="109"/>
        <end position="127"/>
    </location>
</feature>
<keyword evidence="5" id="KW-0238">DNA-binding</keyword>
<evidence type="ECO:0000256" key="4">
    <source>
        <dbReference type="ARBA" id="ARBA00023015"/>
    </source>
</evidence>
<proteinExistence type="inferred from homology"/>
<dbReference type="InterPro" id="IPR050568">
    <property type="entry name" value="Transcr_DNA_Rep_Reg"/>
</dbReference>
<feature type="compositionally biased region" description="Low complexity" evidence="13">
    <location>
        <begin position="190"/>
        <end position="201"/>
    </location>
</feature>
<dbReference type="GeneID" id="105322423"/>
<dbReference type="Gene3D" id="1.10.20.10">
    <property type="entry name" value="Histone, subunit A"/>
    <property type="match status" value="1"/>
</dbReference>
<evidence type="ECO:0000256" key="12">
    <source>
        <dbReference type="ARBA" id="ARBA00078501"/>
    </source>
</evidence>
<keyword evidence="7" id="KW-0539">Nucleus</keyword>